<comment type="caution">
    <text evidence="2">The sequence shown here is derived from an EMBL/GenBank/DDBJ whole genome shotgun (WGS) entry which is preliminary data.</text>
</comment>
<dbReference type="Proteomes" id="UP001066276">
    <property type="component" value="Chromosome 7"/>
</dbReference>
<feature type="compositionally biased region" description="Basic and acidic residues" evidence="1">
    <location>
        <begin position="37"/>
        <end position="48"/>
    </location>
</feature>
<dbReference type="EMBL" id="JANPWB010000011">
    <property type="protein sequence ID" value="KAJ1127008.1"/>
    <property type="molecule type" value="Genomic_DNA"/>
</dbReference>
<feature type="region of interest" description="Disordered" evidence="1">
    <location>
        <begin position="1"/>
        <end position="57"/>
    </location>
</feature>
<reference evidence="2" key="1">
    <citation type="journal article" date="2022" name="bioRxiv">
        <title>Sequencing and chromosome-scale assembly of the giantPleurodeles waltlgenome.</title>
        <authorList>
            <person name="Brown T."/>
            <person name="Elewa A."/>
            <person name="Iarovenko S."/>
            <person name="Subramanian E."/>
            <person name="Araus A.J."/>
            <person name="Petzold A."/>
            <person name="Susuki M."/>
            <person name="Suzuki K.-i.T."/>
            <person name="Hayashi T."/>
            <person name="Toyoda A."/>
            <person name="Oliveira C."/>
            <person name="Osipova E."/>
            <person name="Leigh N.D."/>
            <person name="Simon A."/>
            <person name="Yun M.H."/>
        </authorList>
    </citation>
    <scope>NUCLEOTIDE SEQUENCE</scope>
    <source>
        <strain evidence="2">20211129_DDA</strain>
        <tissue evidence="2">Liver</tissue>
    </source>
</reference>
<proteinExistence type="predicted"/>
<protein>
    <submittedName>
        <fullName evidence="2">Uncharacterized protein</fullName>
    </submittedName>
</protein>
<evidence type="ECO:0000256" key="1">
    <source>
        <dbReference type="SAM" id="MobiDB-lite"/>
    </source>
</evidence>
<organism evidence="2 3">
    <name type="scientific">Pleurodeles waltl</name>
    <name type="common">Iberian ribbed newt</name>
    <dbReference type="NCBI Taxonomy" id="8319"/>
    <lineage>
        <taxon>Eukaryota</taxon>
        <taxon>Metazoa</taxon>
        <taxon>Chordata</taxon>
        <taxon>Craniata</taxon>
        <taxon>Vertebrata</taxon>
        <taxon>Euteleostomi</taxon>
        <taxon>Amphibia</taxon>
        <taxon>Batrachia</taxon>
        <taxon>Caudata</taxon>
        <taxon>Salamandroidea</taxon>
        <taxon>Salamandridae</taxon>
        <taxon>Pleurodelinae</taxon>
        <taxon>Pleurodeles</taxon>
    </lineage>
</organism>
<feature type="compositionally biased region" description="Polar residues" evidence="1">
    <location>
        <begin position="20"/>
        <end position="29"/>
    </location>
</feature>
<sequence length="84" mass="9656">MLVEGGAERTQWSAAAGQITPWTSAQSQRSWEEDTDREGADREDADRREEEEDETWRKEWWCPSPPDYVLTPPQLKETCGPCGE</sequence>
<dbReference type="AlphaFoldDB" id="A0AAV7PKB0"/>
<keyword evidence="3" id="KW-1185">Reference proteome</keyword>
<evidence type="ECO:0000313" key="2">
    <source>
        <dbReference type="EMBL" id="KAJ1127008.1"/>
    </source>
</evidence>
<gene>
    <name evidence="2" type="ORF">NDU88_005414</name>
</gene>
<name>A0AAV7PKB0_PLEWA</name>
<accession>A0AAV7PKB0</accession>
<evidence type="ECO:0000313" key="3">
    <source>
        <dbReference type="Proteomes" id="UP001066276"/>
    </source>
</evidence>